<dbReference type="InterPro" id="IPR032675">
    <property type="entry name" value="LRR_dom_sf"/>
</dbReference>
<evidence type="ECO:0000256" key="1">
    <source>
        <dbReference type="ARBA" id="ARBA00022614"/>
    </source>
</evidence>
<evidence type="ECO:0000313" key="5">
    <source>
        <dbReference type="Proteomes" id="UP000032180"/>
    </source>
</evidence>
<evidence type="ECO:0000256" key="2">
    <source>
        <dbReference type="SAM" id="MobiDB-lite"/>
    </source>
</evidence>
<sequence>MEIKINEKQHMRFLSLSWDKNFNGPEDIDHRIIDSLKPNKEIQRLHIHGYSGVRLPVWIENSLFICLVSLDLECCMKWKTIPSFQKLSSLKYLKLEHLLQLECIGRVTEEQFGSNEPENVLPPVLSTLIIRWCPSLKVLPAIPCTLQQLIVKHVGLSVMPMIHQSYTGTSESSSSPSSVKSCLSLLHIECCEHLISLDEGLLEQQKYLQSLQILVVRHCENLAHLPAKGLTELYHLSFLEIVACPMLKNVKTDGSLWPTSLKKLDINPCGPIDVSALMSMHNLTSLRRFTLFSCSNIEKLPSEEVFSTLKNLNDVSIARCKNLLSLGGLGDAPSLRVLSILCCDKLHHSYSPKAGCSFKLHKLIVDRQAMLLVEPIKSLRYTMELHIGDDYAMEFLSEEWLLQNASSLRLIEIGVAKNLQTLPTQMEKLESLQSLHIERAPAMKFLPQLPASLNKLTIGGCDPGFLNLYEMDIGSDLDKIKSIANVDMRAYPEGLLEVNLGQRRTGIKLRGSWDLARSIMSGDKVGHKRTRWTDVVAGDRRKFDVQVKKDANQTSLSRPRDGWSGPGWSWPISAQSTRGSSKKKNLHYRRTEIRLEKGRKTDFIYQCGRISIKLEATAAAARPSP</sequence>
<dbReference type="AlphaFoldDB" id="A0A0D9XZS6"/>
<accession>A0A0D9XZS6</accession>
<dbReference type="PANTHER" id="PTHR36766:SF30">
    <property type="entry name" value="TIR-NBS TYPE DISEASE RESISTANCE PROTEIN-RELATED"/>
    <property type="match status" value="1"/>
</dbReference>
<feature type="region of interest" description="Disordered" evidence="2">
    <location>
        <begin position="547"/>
        <end position="586"/>
    </location>
</feature>
<dbReference type="Pfam" id="PF25019">
    <property type="entry name" value="LRR_R13L1-DRL21"/>
    <property type="match status" value="1"/>
</dbReference>
<dbReference type="EnsemblPlants" id="LPERR12G11370.1">
    <property type="protein sequence ID" value="LPERR12G11370.1"/>
    <property type="gene ID" value="LPERR12G11370"/>
</dbReference>
<dbReference type="eggNOG" id="KOG4658">
    <property type="taxonomic scope" value="Eukaryota"/>
</dbReference>
<name>A0A0D9XZS6_9ORYZ</name>
<dbReference type="Gramene" id="LPERR12G11370.1">
    <property type="protein sequence ID" value="LPERR12G11370.1"/>
    <property type="gene ID" value="LPERR12G11370"/>
</dbReference>
<feature type="domain" description="R13L1/DRL21-like LRR repeat region" evidence="3">
    <location>
        <begin position="2"/>
        <end position="97"/>
    </location>
</feature>
<dbReference type="HOGENOM" id="CLU_000837_8_11_1"/>
<dbReference type="InterPro" id="IPR056789">
    <property type="entry name" value="LRR_R13L1-DRL21"/>
</dbReference>
<keyword evidence="1" id="KW-0433">Leucine-rich repeat</keyword>
<organism evidence="4 5">
    <name type="scientific">Leersia perrieri</name>
    <dbReference type="NCBI Taxonomy" id="77586"/>
    <lineage>
        <taxon>Eukaryota</taxon>
        <taxon>Viridiplantae</taxon>
        <taxon>Streptophyta</taxon>
        <taxon>Embryophyta</taxon>
        <taxon>Tracheophyta</taxon>
        <taxon>Spermatophyta</taxon>
        <taxon>Magnoliopsida</taxon>
        <taxon>Liliopsida</taxon>
        <taxon>Poales</taxon>
        <taxon>Poaceae</taxon>
        <taxon>BOP clade</taxon>
        <taxon>Oryzoideae</taxon>
        <taxon>Oryzeae</taxon>
        <taxon>Oryzinae</taxon>
        <taxon>Leersia</taxon>
    </lineage>
</organism>
<dbReference type="Proteomes" id="UP000032180">
    <property type="component" value="Chromosome 12"/>
</dbReference>
<dbReference type="PANTHER" id="PTHR36766">
    <property type="entry name" value="PLANT BROAD-SPECTRUM MILDEW RESISTANCE PROTEIN RPW8"/>
    <property type="match status" value="1"/>
</dbReference>
<keyword evidence="5" id="KW-1185">Reference proteome</keyword>
<evidence type="ECO:0000313" key="4">
    <source>
        <dbReference type="EnsemblPlants" id="LPERR12G11370.1"/>
    </source>
</evidence>
<proteinExistence type="predicted"/>
<reference evidence="4 5" key="1">
    <citation type="submission" date="2012-08" db="EMBL/GenBank/DDBJ databases">
        <title>Oryza genome evolution.</title>
        <authorList>
            <person name="Wing R.A."/>
        </authorList>
    </citation>
    <scope>NUCLEOTIDE SEQUENCE</scope>
</reference>
<evidence type="ECO:0000259" key="3">
    <source>
        <dbReference type="Pfam" id="PF25019"/>
    </source>
</evidence>
<dbReference type="STRING" id="77586.A0A0D9XZS6"/>
<protein>
    <recommendedName>
        <fullName evidence="3">R13L1/DRL21-like LRR repeat region domain-containing protein</fullName>
    </recommendedName>
</protein>
<dbReference type="Gene3D" id="3.80.10.10">
    <property type="entry name" value="Ribonuclease Inhibitor"/>
    <property type="match status" value="4"/>
</dbReference>
<reference evidence="4" key="3">
    <citation type="submission" date="2015-04" db="UniProtKB">
        <authorList>
            <consortium name="EnsemblPlants"/>
        </authorList>
    </citation>
    <scope>IDENTIFICATION</scope>
</reference>
<reference evidence="5" key="2">
    <citation type="submission" date="2013-12" db="EMBL/GenBank/DDBJ databases">
        <authorList>
            <person name="Yu Y."/>
            <person name="Lee S."/>
            <person name="de Baynast K."/>
            <person name="Wissotski M."/>
            <person name="Liu L."/>
            <person name="Talag J."/>
            <person name="Goicoechea J."/>
            <person name="Angelova A."/>
            <person name="Jetty R."/>
            <person name="Kudrna D."/>
            <person name="Golser W."/>
            <person name="Rivera L."/>
            <person name="Zhang J."/>
            <person name="Wing R."/>
        </authorList>
    </citation>
    <scope>NUCLEOTIDE SEQUENCE</scope>
</reference>
<dbReference type="SUPFAM" id="SSF52058">
    <property type="entry name" value="L domain-like"/>
    <property type="match status" value="1"/>
</dbReference>